<name>A0AAV0X4G6_9HEMI</name>
<evidence type="ECO:0000256" key="5">
    <source>
        <dbReference type="ARBA" id="ARBA00023170"/>
    </source>
</evidence>
<keyword evidence="5" id="KW-0675">Receptor</keyword>
<evidence type="ECO:0000256" key="2">
    <source>
        <dbReference type="ARBA" id="ARBA00007242"/>
    </source>
</evidence>
<organism evidence="8 9">
    <name type="scientific">Macrosiphum euphorbiae</name>
    <name type="common">potato aphid</name>
    <dbReference type="NCBI Taxonomy" id="13131"/>
    <lineage>
        <taxon>Eukaryota</taxon>
        <taxon>Metazoa</taxon>
        <taxon>Ecdysozoa</taxon>
        <taxon>Arthropoda</taxon>
        <taxon>Hexapoda</taxon>
        <taxon>Insecta</taxon>
        <taxon>Pterygota</taxon>
        <taxon>Neoptera</taxon>
        <taxon>Paraneoptera</taxon>
        <taxon>Hemiptera</taxon>
        <taxon>Sternorrhyncha</taxon>
        <taxon>Aphidomorpha</taxon>
        <taxon>Aphidoidea</taxon>
        <taxon>Aphididae</taxon>
        <taxon>Macrosiphini</taxon>
        <taxon>Macrosiphum</taxon>
    </lineage>
</organism>
<keyword evidence="3" id="KW-0472">Membrane</keyword>
<evidence type="ECO:0000256" key="7">
    <source>
        <dbReference type="ARBA" id="ARBA00023224"/>
    </source>
</evidence>
<keyword evidence="4" id="KW-0297">G-protein coupled receptor</keyword>
<dbReference type="PANTHER" id="PTHR32546:SF29">
    <property type="entry name" value="G-PROTEIN COUPLED RECEPTORS FAMILY 3 PROFILE DOMAIN-CONTAINING PROTEIN"/>
    <property type="match status" value="1"/>
</dbReference>
<comment type="subcellular location">
    <subcellularLocation>
        <location evidence="1">Cell membrane</location>
        <topology evidence="1">Multi-pass membrane protein</topology>
    </subcellularLocation>
</comment>
<dbReference type="Gene3D" id="3.30.450.20">
    <property type="entry name" value="PAS domain"/>
    <property type="match status" value="1"/>
</dbReference>
<evidence type="ECO:0000256" key="3">
    <source>
        <dbReference type="ARBA" id="ARBA00022475"/>
    </source>
</evidence>
<keyword evidence="3" id="KW-1003">Cell membrane</keyword>
<evidence type="ECO:0000256" key="1">
    <source>
        <dbReference type="ARBA" id="ARBA00004651"/>
    </source>
</evidence>
<gene>
    <name evidence="8" type="ORF">MEUPH1_LOCUS18031</name>
</gene>
<reference evidence="8 9" key="1">
    <citation type="submission" date="2023-01" db="EMBL/GenBank/DDBJ databases">
        <authorList>
            <person name="Whitehead M."/>
        </authorList>
    </citation>
    <scope>NUCLEOTIDE SEQUENCE [LARGE SCALE GENOMIC DNA]</scope>
</reference>
<dbReference type="EMBL" id="CARXXK010000003">
    <property type="protein sequence ID" value="CAI6363022.1"/>
    <property type="molecule type" value="Genomic_DNA"/>
</dbReference>
<keyword evidence="6" id="KW-0325">Glycoprotein</keyword>
<comment type="caution">
    <text evidence="8">The sequence shown here is derived from an EMBL/GenBank/DDBJ whole genome shotgun (WGS) entry which is preliminary data.</text>
</comment>
<sequence length="127" mass="14704">MANVAVNRANMLTRIWKYGDPEVTASEYLLHAGVISMVEFDNDIFAAGNCYDQHQYKKYWLFCPYAYRLPDGEGILAKDLAVEYNYLSNTSEWFYIARHKAQGVINRNNQYSHGKLNNVLLLCTFSF</sequence>
<keyword evidence="7" id="KW-0807">Transducer</keyword>
<evidence type="ECO:0000313" key="9">
    <source>
        <dbReference type="Proteomes" id="UP001160148"/>
    </source>
</evidence>
<dbReference type="GO" id="GO:0004930">
    <property type="term" value="F:G protein-coupled receptor activity"/>
    <property type="evidence" value="ECO:0007669"/>
    <property type="project" value="UniProtKB-KW"/>
</dbReference>
<dbReference type="Proteomes" id="UP001160148">
    <property type="component" value="Unassembled WGS sequence"/>
</dbReference>
<dbReference type="PANTHER" id="PTHR32546">
    <property type="entry name" value="G-PROTEIN COUPLED RECEPTOR 158-RELATED"/>
    <property type="match status" value="1"/>
</dbReference>
<accession>A0AAV0X4G6</accession>
<dbReference type="InterPro" id="IPR043458">
    <property type="entry name" value="GPR158/179"/>
</dbReference>
<dbReference type="AlphaFoldDB" id="A0AAV0X4G6"/>
<evidence type="ECO:0000256" key="4">
    <source>
        <dbReference type="ARBA" id="ARBA00023040"/>
    </source>
</evidence>
<proteinExistence type="inferred from homology"/>
<protein>
    <submittedName>
        <fullName evidence="8">Uncharacterized protein</fullName>
    </submittedName>
</protein>
<comment type="similarity">
    <text evidence="2">Belongs to the G-protein coupled receptor 3 family.</text>
</comment>
<keyword evidence="9" id="KW-1185">Reference proteome</keyword>
<evidence type="ECO:0000313" key="8">
    <source>
        <dbReference type="EMBL" id="CAI6363022.1"/>
    </source>
</evidence>
<dbReference type="GO" id="GO:0005886">
    <property type="term" value="C:plasma membrane"/>
    <property type="evidence" value="ECO:0007669"/>
    <property type="project" value="UniProtKB-SubCell"/>
</dbReference>
<evidence type="ECO:0000256" key="6">
    <source>
        <dbReference type="ARBA" id="ARBA00023180"/>
    </source>
</evidence>